<gene>
    <name evidence="12" type="ORF">C0184_11730</name>
</gene>
<dbReference type="PANTHER" id="PTHR11351">
    <property type="entry name" value="ACYL-COA DESATURASE"/>
    <property type="match status" value="1"/>
</dbReference>
<comment type="similarity">
    <text evidence="2">Belongs to the fatty acid desaturase type 2 family.</text>
</comment>
<sequence length="294" mass="33791">MARTVPGTEPKLEKSPLEKFVVLLIVVLPFLGTIYAMVMLWQQYVDWLDVTLMLTLYVISGLGITIGFHRMLTHKSFETSRPLKALLLIMGCMALEGDPTSWASTHIQHHAHSDDEDDPHSPLEGLWHSHVGWLFTHKHNIEMYGKWLTKDPTIVWVTKTWWLWAALGIIIPTLIAGWSGLIWGGLVRIFLTHHITWSVNSICHTFGRRDFNTRDASRNNFIVGLLAFGEGWHNNHHAFPRSAFHGLRWWQIDISAYIIRGLEKLGLVWNVHRVKPEDLHKRQIAPALQEVMGD</sequence>
<dbReference type="Pfam" id="PF00487">
    <property type="entry name" value="FA_desaturase"/>
    <property type="match status" value="1"/>
</dbReference>
<feature type="transmembrane region" description="Helical" evidence="10">
    <location>
        <begin position="47"/>
        <end position="68"/>
    </location>
</feature>
<keyword evidence="4" id="KW-0276">Fatty acid metabolism</keyword>
<evidence type="ECO:0000256" key="5">
    <source>
        <dbReference type="ARBA" id="ARBA00022989"/>
    </source>
</evidence>
<accession>A0A2J6X1J8</accession>
<dbReference type="Proteomes" id="UP000243376">
    <property type="component" value="Unassembled WGS sequence"/>
</dbReference>
<feature type="transmembrane region" description="Helical" evidence="10">
    <location>
        <begin position="161"/>
        <end position="186"/>
    </location>
</feature>
<dbReference type="PRINTS" id="PR00075">
    <property type="entry name" value="FACDDSATRASE"/>
</dbReference>
<evidence type="ECO:0000256" key="7">
    <source>
        <dbReference type="ARBA" id="ARBA00023004"/>
    </source>
</evidence>
<evidence type="ECO:0000256" key="9">
    <source>
        <dbReference type="ARBA" id="ARBA00023136"/>
    </source>
</evidence>
<evidence type="ECO:0000259" key="11">
    <source>
        <dbReference type="Pfam" id="PF00487"/>
    </source>
</evidence>
<evidence type="ECO:0000256" key="4">
    <source>
        <dbReference type="ARBA" id="ARBA00022832"/>
    </source>
</evidence>
<dbReference type="GO" id="GO:0006631">
    <property type="term" value="P:fatty acid metabolic process"/>
    <property type="evidence" value="ECO:0007669"/>
    <property type="project" value="UniProtKB-KW"/>
</dbReference>
<evidence type="ECO:0000256" key="8">
    <source>
        <dbReference type="ARBA" id="ARBA00023098"/>
    </source>
</evidence>
<protein>
    <submittedName>
        <fullName evidence="12">Acyl-CoA desaturase</fullName>
    </submittedName>
</protein>
<comment type="subcellular location">
    <subcellularLocation>
        <location evidence="1">Membrane</location>
        <topology evidence="1">Multi-pass membrane protein</topology>
    </subcellularLocation>
</comment>
<dbReference type="CDD" id="cd03505">
    <property type="entry name" value="Delta9-FADS-like"/>
    <property type="match status" value="1"/>
</dbReference>
<dbReference type="InterPro" id="IPR005804">
    <property type="entry name" value="FA_desaturase_dom"/>
</dbReference>
<keyword evidence="5 10" id="KW-1133">Transmembrane helix</keyword>
<feature type="domain" description="Fatty acid desaturase" evidence="11">
    <location>
        <begin position="47"/>
        <end position="253"/>
    </location>
</feature>
<dbReference type="PANTHER" id="PTHR11351:SF3">
    <property type="entry name" value="BLL4393 PROTEIN"/>
    <property type="match status" value="1"/>
</dbReference>
<name>A0A2J6X1J8_9CHLR</name>
<evidence type="ECO:0000313" key="13">
    <source>
        <dbReference type="Proteomes" id="UP000243376"/>
    </source>
</evidence>
<dbReference type="EMBL" id="PNIQ01000789">
    <property type="protein sequence ID" value="PMP77693.1"/>
    <property type="molecule type" value="Genomic_DNA"/>
</dbReference>
<evidence type="ECO:0000256" key="3">
    <source>
        <dbReference type="ARBA" id="ARBA00022692"/>
    </source>
</evidence>
<evidence type="ECO:0000313" key="12">
    <source>
        <dbReference type="EMBL" id="PMP77693.1"/>
    </source>
</evidence>
<keyword evidence="3 10" id="KW-0812">Transmembrane</keyword>
<dbReference type="GO" id="GO:0016717">
    <property type="term" value="F:oxidoreductase activity, acting on paired donors, with oxidation of a pair of donors resulting in the reduction of molecular oxygen to two molecules of water"/>
    <property type="evidence" value="ECO:0007669"/>
    <property type="project" value="InterPro"/>
</dbReference>
<reference evidence="12 13" key="1">
    <citation type="submission" date="2018-01" db="EMBL/GenBank/DDBJ databases">
        <title>Metagenomic assembled genomes from two thermal pools in the Uzon Caldera, Kamchatka, Russia.</title>
        <authorList>
            <person name="Wilkins L."/>
            <person name="Ettinger C."/>
        </authorList>
    </citation>
    <scope>NUCLEOTIDE SEQUENCE [LARGE SCALE GENOMIC DNA]</scope>
    <source>
        <strain evidence="12">ZAV-02</strain>
    </source>
</reference>
<keyword evidence="9 10" id="KW-0472">Membrane</keyword>
<organism evidence="12 13">
    <name type="scientific">Chloroflexus aggregans</name>
    <dbReference type="NCBI Taxonomy" id="152260"/>
    <lineage>
        <taxon>Bacteria</taxon>
        <taxon>Bacillati</taxon>
        <taxon>Chloroflexota</taxon>
        <taxon>Chloroflexia</taxon>
        <taxon>Chloroflexales</taxon>
        <taxon>Chloroflexineae</taxon>
        <taxon>Chloroflexaceae</taxon>
        <taxon>Chloroflexus</taxon>
    </lineage>
</organism>
<proteinExistence type="inferred from homology"/>
<evidence type="ECO:0000256" key="6">
    <source>
        <dbReference type="ARBA" id="ARBA00023002"/>
    </source>
</evidence>
<dbReference type="GO" id="GO:0016020">
    <property type="term" value="C:membrane"/>
    <property type="evidence" value="ECO:0007669"/>
    <property type="project" value="UniProtKB-SubCell"/>
</dbReference>
<evidence type="ECO:0000256" key="10">
    <source>
        <dbReference type="SAM" id="Phobius"/>
    </source>
</evidence>
<evidence type="ECO:0000256" key="2">
    <source>
        <dbReference type="ARBA" id="ARBA00008749"/>
    </source>
</evidence>
<keyword evidence="7" id="KW-0408">Iron</keyword>
<evidence type="ECO:0000256" key="1">
    <source>
        <dbReference type="ARBA" id="ARBA00004141"/>
    </source>
</evidence>
<dbReference type="InterPro" id="IPR015876">
    <property type="entry name" value="Acyl-CoA_DS"/>
</dbReference>
<feature type="transmembrane region" description="Helical" evidence="10">
    <location>
        <begin position="20"/>
        <end position="41"/>
    </location>
</feature>
<comment type="caution">
    <text evidence="12">The sequence shown here is derived from an EMBL/GenBank/DDBJ whole genome shotgun (WGS) entry which is preliminary data.</text>
</comment>
<keyword evidence="8" id="KW-0443">Lipid metabolism</keyword>
<dbReference type="AlphaFoldDB" id="A0A2J6X1J8"/>
<keyword evidence="6" id="KW-0560">Oxidoreductase</keyword>